<evidence type="ECO:0000256" key="10">
    <source>
        <dbReference type="ARBA" id="ARBA00022989"/>
    </source>
</evidence>
<evidence type="ECO:0000256" key="1">
    <source>
        <dbReference type="ARBA" id="ARBA00004479"/>
    </source>
</evidence>
<feature type="domain" description="KEN" evidence="17">
    <location>
        <begin position="1015"/>
        <end position="1159"/>
    </location>
</feature>
<dbReference type="InterPro" id="IPR011047">
    <property type="entry name" value="Quinoprotein_ADH-like_sf"/>
</dbReference>
<evidence type="ECO:0000256" key="5">
    <source>
        <dbReference type="ARBA" id="ARBA00022692"/>
    </source>
</evidence>
<dbReference type="InterPro" id="IPR018391">
    <property type="entry name" value="PQQ_b-propeller_rpt"/>
</dbReference>
<dbReference type="PROSITE" id="PS50011">
    <property type="entry name" value="PROTEIN_KINASE_DOM"/>
    <property type="match status" value="1"/>
</dbReference>
<sequence>MPRRRPPGPATTFTTSHFIVLLFLIPLIAGAQQQQQPPQNGIRRSPREESLLDTFTKQPQQQPLQEAHVETPRKRRQDTLSKSKNVRALATLAPADSKSAVRAPPAKHSAGSSGGTLSRPGARSLQDWEVEDFVLLATVDGQIHARDRNTGEHRWTLEAERPMVETIYHRKNDSEGSKLEETETDFLWIVEPSQDGSLYVYSPGPKLGMQRLGLTVKQLAEDLSPYLGEDPPIVYTAEKRNTLYTINAATGKILKIFSTSGSVPVTDAGSCRRVSPGLDGLDEEECDISDTLTLGRTEYTVGISSRSGDPICTIKYFEWTPNNRDRDLHSQYFTTMDSKYIYSRFDGRILALRHPKQEDSYPQKLFQYKFASPVVRVYDVARPFGSNARDTSLVILPQPIGPAVGEEISQNVFVNCTESGSWYAMSEGNYPTVTDGASKAKCYSSMWNDDIFEWDEHFIPSKTELVGVHSLSDRGFRRKSIPMIGGVETHLEEVNEPEETEEYIEVPPKLISPPPPTSSFAVNFLKTIVILALFAGVGLYIDPRLNSLPSPVQQWISVKVGRSLSVSKETDAKLSNGTAQPSTREHQERKVHFDMPESDDGPVAETLVEQTTTVASSEQPQTQALDGATPPVEQAETPADETPKKKKAHRGQRGGRRRRKNTRSGTEEEDDMGRVAGLHLEPDQGLQPDEITVNGDITDVSSTVQINNLTIYTDDILGSGSGGTFVFRGSFEKREVAVKRMLPQYFELASQEVSLLQQSDDHPNVIRYYCQQKDQHFLYIAVELCQASLWDLFKDGTHDEDLSKAHEMLVNEINRDVTKALYQLAAGLHHLHSLRIIHRDIKPQNILIAYPKKNQSGGPRFVISDFGLCKTLPDNASTLIGNTVSAGTIGWKAPELILQPRDAMGQQSSQGHSRESSSSGEAGAQGVKRAVDIFSLGCVFFYVLTNGSHPYDDAEGWMQIRELNIKKDQHNLSKLQYLGDDCEEPVHLISWMLENKPENRPTALQVMHHPFFWSPEKRLTFLCDVSDRFEREPRDPPSLALNTLESFMSKVLASTPVSVINNYGTEADFLRRLDHKFTDTLGKQRKYKGDKLLDLLRALRNKKHHYEDMPEDVKARVGKLPAGYLRYWTTRFPYLIIACWLAVLKCEIHKEERFKGFYE</sequence>
<keyword evidence="11" id="KW-0472">Membrane</keyword>
<dbReference type="PANTHER" id="PTHR13954">
    <property type="entry name" value="IRE1-RELATED"/>
    <property type="match status" value="1"/>
</dbReference>
<evidence type="ECO:0000256" key="3">
    <source>
        <dbReference type="ARBA" id="ARBA00022527"/>
    </source>
</evidence>
<feature type="compositionally biased region" description="Polar residues" evidence="14">
    <location>
        <begin position="573"/>
        <end position="582"/>
    </location>
</feature>
<dbReference type="InterPro" id="IPR045133">
    <property type="entry name" value="IRE1/2-like"/>
</dbReference>
<dbReference type="SMART" id="SM00220">
    <property type="entry name" value="S_TKc"/>
    <property type="match status" value="1"/>
</dbReference>
<dbReference type="PROSITE" id="PS51392">
    <property type="entry name" value="KEN"/>
    <property type="match status" value="1"/>
</dbReference>
<keyword evidence="9" id="KW-0067">ATP-binding</keyword>
<dbReference type="InterPro" id="IPR008271">
    <property type="entry name" value="Ser/Thr_kinase_AS"/>
</dbReference>
<dbReference type="AlphaFoldDB" id="A0A9P4VR86"/>
<feature type="compositionally biased region" description="Polar residues" evidence="14">
    <location>
        <begin position="608"/>
        <end position="624"/>
    </location>
</feature>
<feature type="compositionally biased region" description="Polar residues" evidence="14">
    <location>
        <begin position="54"/>
        <end position="64"/>
    </location>
</feature>
<dbReference type="GO" id="GO:0004674">
    <property type="term" value="F:protein serine/threonine kinase activity"/>
    <property type="evidence" value="ECO:0007669"/>
    <property type="project" value="UniProtKB-KW"/>
</dbReference>
<feature type="region of interest" description="Disordered" evidence="14">
    <location>
        <begin position="902"/>
        <end position="922"/>
    </location>
</feature>
<feature type="signal peptide" evidence="15">
    <location>
        <begin position="1"/>
        <end position="30"/>
    </location>
</feature>
<dbReference type="InterPro" id="IPR000719">
    <property type="entry name" value="Prot_kinase_dom"/>
</dbReference>
<dbReference type="GO" id="GO:0070059">
    <property type="term" value="P:intrinsic apoptotic signaling pathway in response to endoplasmic reticulum stress"/>
    <property type="evidence" value="ECO:0007669"/>
    <property type="project" value="TreeGrafter"/>
</dbReference>
<dbReference type="GO" id="GO:1990604">
    <property type="term" value="C:IRE1-TRAF2-ASK1 complex"/>
    <property type="evidence" value="ECO:0007669"/>
    <property type="project" value="TreeGrafter"/>
</dbReference>
<dbReference type="InterPro" id="IPR015943">
    <property type="entry name" value="WD40/YVTN_repeat-like_dom_sf"/>
</dbReference>
<dbReference type="GO" id="GO:0051082">
    <property type="term" value="F:unfolded protein binding"/>
    <property type="evidence" value="ECO:0007669"/>
    <property type="project" value="TreeGrafter"/>
</dbReference>
<evidence type="ECO:0000259" key="17">
    <source>
        <dbReference type="PROSITE" id="PS51392"/>
    </source>
</evidence>
<feature type="compositionally biased region" description="Low complexity" evidence="14">
    <location>
        <begin position="905"/>
        <end position="922"/>
    </location>
</feature>
<evidence type="ECO:0000256" key="11">
    <source>
        <dbReference type="ARBA" id="ARBA00023136"/>
    </source>
</evidence>
<feature type="compositionally biased region" description="Basic and acidic residues" evidence="14">
    <location>
        <begin position="67"/>
        <end position="81"/>
    </location>
</feature>
<evidence type="ECO:0000256" key="14">
    <source>
        <dbReference type="SAM" id="MobiDB-lite"/>
    </source>
</evidence>
<evidence type="ECO:0000256" key="8">
    <source>
        <dbReference type="ARBA" id="ARBA00022777"/>
    </source>
</evidence>
<dbReference type="SUPFAM" id="SSF50998">
    <property type="entry name" value="Quinoprotein alcohol dehydrogenase-like"/>
    <property type="match status" value="1"/>
</dbReference>
<dbReference type="Pfam" id="PF06479">
    <property type="entry name" value="Ribonuc_2-5A"/>
    <property type="match status" value="1"/>
</dbReference>
<comment type="catalytic activity">
    <reaction evidence="13">
        <text>L-seryl-[protein] + ATP = O-phospho-L-seryl-[protein] + ADP + H(+)</text>
        <dbReference type="Rhea" id="RHEA:17989"/>
        <dbReference type="Rhea" id="RHEA-COMP:9863"/>
        <dbReference type="Rhea" id="RHEA-COMP:11604"/>
        <dbReference type="ChEBI" id="CHEBI:15378"/>
        <dbReference type="ChEBI" id="CHEBI:29999"/>
        <dbReference type="ChEBI" id="CHEBI:30616"/>
        <dbReference type="ChEBI" id="CHEBI:83421"/>
        <dbReference type="ChEBI" id="CHEBI:456216"/>
        <dbReference type="EC" id="2.7.11.1"/>
    </reaction>
    <physiologicalReaction direction="left-to-right" evidence="13">
        <dbReference type="Rhea" id="RHEA:17990"/>
    </physiologicalReaction>
</comment>
<dbReference type="SMART" id="SM00564">
    <property type="entry name" value="PQQ"/>
    <property type="match status" value="2"/>
</dbReference>
<dbReference type="GO" id="GO:0006397">
    <property type="term" value="P:mRNA processing"/>
    <property type="evidence" value="ECO:0007669"/>
    <property type="project" value="InterPro"/>
</dbReference>
<dbReference type="Proteomes" id="UP000799429">
    <property type="component" value="Unassembled WGS sequence"/>
</dbReference>
<evidence type="ECO:0000313" key="19">
    <source>
        <dbReference type="Proteomes" id="UP000799429"/>
    </source>
</evidence>
<dbReference type="PANTHER" id="PTHR13954:SF6">
    <property type="entry name" value="NON-SPECIFIC SERINE_THREONINE PROTEIN KINASE"/>
    <property type="match status" value="1"/>
</dbReference>
<keyword evidence="19" id="KW-1185">Reference proteome</keyword>
<dbReference type="FunFam" id="3.30.200.20:FF:000077">
    <property type="entry name" value="Putative Serine/threonine-protein kinase/endoribonuclease IRE1"/>
    <property type="match status" value="1"/>
</dbReference>
<dbReference type="EMBL" id="MU006089">
    <property type="protein sequence ID" value="KAF2842666.1"/>
    <property type="molecule type" value="Genomic_DNA"/>
</dbReference>
<keyword evidence="3" id="KW-0723">Serine/threonine-protein kinase</keyword>
<evidence type="ECO:0000256" key="2">
    <source>
        <dbReference type="ARBA" id="ARBA00012513"/>
    </source>
</evidence>
<dbReference type="EC" id="2.7.11.1" evidence="2"/>
<evidence type="ECO:0000256" key="12">
    <source>
        <dbReference type="ARBA" id="ARBA00048659"/>
    </source>
</evidence>
<dbReference type="InterPro" id="IPR011009">
    <property type="entry name" value="Kinase-like_dom_sf"/>
</dbReference>
<keyword evidence="6 15" id="KW-0732">Signal</keyword>
<evidence type="ECO:0000256" key="9">
    <source>
        <dbReference type="ARBA" id="ARBA00022840"/>
    </source>
</evidence>
<feature type="compositionally biased region" description="Basic and acidic residues" evidence="14">
    <location>
        <begin position="583"/>
        <end position="595"/>
    </location>
</feature>
<keyword evidence="7" id="KW-0547">Nucleotide-binding</keyword>
<feature type="region of interest" description="Disordered" evidence="14">
    <location>
        <begin position="54"/>
        <end position="122"/>
    </location>
</feature>
<dbReference type="SMART" id="SM00580">
    <property type="entry name" value="PUG"/>
    <property type="match status" value="1"/>
</dbReference>
<evidence type="ECO:0000256" key="7">
    <source>
        <dbReference type="ARBA" id="ARBA00022741"/>
    </source>
</evidence>
<dbReference type="GO" id="GO:0036498">
    <property type="term" value="P:IRE1-mediated unfolded protein response"/>
    <property type="evidence" value="ECO:0007669"/>
    <property type="project" value="TreeGrafter"/>
</dbReference>
<organism evidence="18 19">
    <name type="scientific">Patellaria atrata CBS 101060</name>
    <dbReference type="NCBI Taxonomy" id="1346257"/>
    <lineage>
        <taxon>Eukaryota</taxon>
        <taxon>Fungi</taxon>
        <taxon>Dikarya</taxon>
        <taxon>Ascomycota</taxon>
        <taxon>Pezizomycotina</taxon>
        <taxon>Dothideomycetes</taxon>
        <taxon>Dothideomycetes incertae sedis</taxon>
        <taxon>Patellariales</taxon>
        <taxon>Patellariaceae</taxon>
        <taxon>Patellaria</taxon>
    </lineage>
</organism>
<keyword evidence="4" id="KW-0808">Transferase</keyword>
<dbReference type="CDD" id="cd10422">
    <property type="entry name" value="RNase_Ire1"/>
    <property type="match status" value="1"/>
</dbReference>
<proteinExistence type="predicted"/>
<feature type="compositionally biased region" description="Basic residues" evidence="14">
    <location>
        <begin position="644"/>
        <end position="662"/>
    </location>
</feature>
<accession>A0A9P4VR86</accession>
<feature type="non-terminal residue" evidence="18">
    <location>
        <position position="1159"/>
    </location>
</feature>
<dbReference type="Pfam" id="PF00069">
    <property type="entry name" value="Pkinase"/>
    <property type="match status" value="1"/>
</dbReference>
<feature type="chain" id="PRO_5040469304" description="non-specific serine/threonine protein kinase" evidence="15">
    <location>
        <begin position="31"/>
        <end position="1159"/>
    </location>
</feature>
<dbReference type="Gene3D" id="1.20.1440.180">
    <property type="entry name" value="KEN domain"/>
    <property type="match status" value="1"/>
</dbReference>
<comment type="catalytic activity">
    <reaction evidence="12">
        <text>L-threonyl-[protein] + ATP = O-phospho-L-threonyl-[protein] + ADP + H(+)</text>
        <dbReference type="Rhea" id="RHEA:46608"/>
        <dbReference type="Rhea" id="RHEA-COMP:11060"/>
        <dbReference type="Rhea" id="RHEA-COMP:11605"/>
        <dbReference type="ChEBI" id="CHEBI:15378"/>
        <dbReference type="ChEBI" id="CHEBI:30013"/>
        <dbReference type="ChEBI" id="CHEBI:30616"/>
        <dbReference type="ChEBI" id="CHEBI:61977"/>
        <dbReference type="ChEBI" id="CHEBI:456216"/>
        <dbReference type="EC" id="2.7.11.1"/>
    </reaction>
    <physiologicalReaction direction="left-to-right" evidence="12">
        <dbReference type="Rhea" id="RHEA:46609"/>
    </physiologicalReaction>
</comment>
<dbReference type="PROSITE" id="PS00108">
    <property type="entry name" value="PROTEIN_KINASE_ST"/>
    <property type="match status" value="1"/>
</dbReference>
<evidence type="ECO:0000256" key="13">
    <source>
        <dbReference type="ARBA" id="ARBA00048977"/>
    </source>
</evidence>
<gene>
    <name evidence="18" type="ORF">M501DRAFT_924051</name>
</gene>
<dbReference type="CDD" id="cd09769">
    <property type="entry name" value="Luminal_IRE1"/>
    <property type="match status" value="1"/>
</dbReference>
<comment type="caution">
    <text evidence="18">The sequence shown here is derived from an EMBL/GenBank/DDBJ whole genome shotgun (WGS) entry which is preliminary data.</text>
</comment>
<protein>
    <recommendedName>
        <fullName evidence="2">non-specific serine/threonine protein kinase</fullName>
        <ecNumber evidence="2">2.7.11.1</ecNumber>
    </recommendedName>
</protein>
<name>A0A9P4VR86_9PEZI</name>
<keyword evidence="10" id="KW-1133">Transmembrane helix</keyword>
<reference evidence="18" key="1">
    <citation type="journal article" date="2020" name="Stud. Mycol.">
        <title>101 Dothideomycetes genomes: a test case for predicting lifestyles and emergence of pathogens.</title>
        <authorList>
            <person name="Haridas S."/>
            <person name="Albert R."/>
            <person name="Binder M."/>
            <person name="Bloem J."/>
            <person name="Labutti K."/>
            <person name="Salamov A."/>
            <person name="Andreopoulos B."/>
            <person name="Baker S."/>
            <person name="Barry K."/>
            <person name="Bills G."/>
            <person name="Bluhm B."/>
            <person name="Cannon C."/>
            <person name="Castanera R."/>
            <person name="Culley D."/>
            <person name="Daum C."/>
            <person name="Ezra D."/>
            <person name="Gonzalez J."/>
            <person name="Henrissat B."/>
            <person name="Kuo A."/>
            <person name="Liang C."/>
            <person name="Lipzen A."/>
            <person name="Lutzoni F."/>
            <person name="Magnuson J."/>
            <person name="Mondo S."/>
            <person name="Nolan M."/>
            <person name="Ohm R."/>
            <person name="Pangilinan J."/>
            <person name="Park H.-J."/>
            <person name="Ramirez L."/>
            <person name="Alfaro M."/>
            <person name="Sun H."/>
            <person name="Tritt A."/>
            <person name="Yoshinaga Y."/>
            <person name="Zwiers L.-H."/>
            <person name="Turgeon B."/>
            <person name="Goodwin S."/>
            <person name="Spatafora J."/>
            <person name="Crous P."/>
            <person name="Grigoriev I."/>
        </authorList>
    </citation>
    <scope>NUCLEOTIDE SEQUENCE</scope>
    <source>
        <strain evidence="18">CBS 101060</strain>
    </source>
</reference>
<dbReference type="GO" id="GO:0005524">
    <property type="term" value="F:ATP binding"/>
    <property type="evidence" value="ECO:0007669"/>
    <property type="project" value="UniProtKB-KW"/>
</dbReference>
<dbReference type="Gene3D" id="3.30.200.20">
    <property type="entry name" value="Phosphorylase Kinase, domain 1"/>
    <property type="match status" value="1"/>
</dbReference>
<dbReference type="OrthoDB" id="63989at2759"/>
<evidence type="ECO:0000256" key="4">
    <source>
        <dbReference type="ARBA" id="ARBA00022679"/>
    </source>
</evidence>
<dbReference type="InterPro" id="IPR038357">
    <property type="entry name" value="KEN_sf"/>
</dbReference>
<evidence type="ECO:0000259" key="16">
    <source>
        <dbReference type="PROSITE" id="PS50011"/>
    </source>
</evidence>
<keyword evidence="8 18" id="KW-0418">Kinase</keyword>
<keyword evidence="5" id="KW-0812">Transmembrane</keyword>
<dbReference type="InterPro" id="IPR010513">
    <property type="entry name" value="KEN_dom"/>
</dbReference>
<dbReference type="Gene3D" id="2.130.10.10">
    <property type="entry name" value="YVTN repeat-like/Quinoprotein amine dehydrogenase"/>
    <property type="match status" value="1"/>
</dbReference>
<dbReference type="Gene3D" id="1.10.510.10">
    <property type="entry name" value="Transferase(Phosphotransferase) domain 1"/>
    <property type="match status" value="1"/>
</dbReference>
<evidence type="ECO:0000256" key="15">
    <source>
        <dbReference type="SAM" id="SignalP"/>
    </source>
</evidence>
<evidence type="ECO:0000256" key="6">
    <source>
        <dbReference type="ARBA" id="ARBA00022729"/>
    </source>
</evidence>
<feature type="domain" description="Protein kinase" evidence="16">
    <location>
        <begin position="711"/>
        <end position="1012"/>
    </location>
</feature>
<comment type="subcellular location">
    <subcellularLocation>
        <location evidence="1">Membrane</location>
        <topology evidence="1">Single-pass type I membrane protein</topology>
    </subcellularLocation>
</comment>
<dbReference type="SUPFAM" id="SSF56112">
    <property type="entry name" value="Protein kinase-like (PK-like)"/>
    <property type="match status" value="1"/>
</dbReference>
<dbReference type="GO" id="GO:0004521">
    <property type="term" value="F:RNA endonuclease activity"/>
    <property type="evidence" value="ECO:0007669"/>
    <property type="project" value="InterPro"/>
</dbReference>
<evidence type="ECO:0000313" key="18">
    <source>
        <dbReference type="EMBL" id="KAF2842666.1"/>
    </source>
</evidence>
<feature type="region of interest" description="Disordered" evidence="14">
    <location>
        <begin position="566"/>
        <end position="692"/>
    </location>
</feature>